<evidence type="ECO:0000313" key="3">
    <source>
        <dbReference type="EMBL" id="GJS89773.1"/>
    </source>
</evidence>
<feature type="region of interest" description="Disordered" evidence="1">
    <location>
        <begin position="127"/>
        <end position="186"/>
    </location>
</feature>
<proteinExistence type="predicted"/>
<feature type="compositionally biased region" description="Basic and acidic residues" evidence="1">
    <location>
        <begin position="174"/>
        <end position="186"/>
    </location>
</feature>
<dbReference type="Proteomes" id="UP001151760">
    <property type="component" value="Unassembled WGS sequence"/>
</dbReference>
<name>A0ABQ4ZHT9_9ASTR</name>
<organism evidence="3 4">
    <name type="scientific">Tanacetum coccineum</name>
    <dbReference type="NCBI Taxonomy" id="301880"/>
    <lineage>
        <taxon>Eukaryota</taxon>
        <taxon>Viridiplantae</taxon>
        <taxon>Streptophyta</taxon>
        <taxon>Embryophyta</taxon>
        <taxon>Tracheophyta</taxon>
        <taxon>Spermatophyta</taxon>
        <taxon>Magnoliopsida</taxon>
        <taxon>eudicotyledons</taxon>
        <taxon>Gunneridae</taxon>
        <taxon>Pentapetalae</taxon>
        <taxon>asterids</taxon>
        <taxon>campanulids</taxon>
        <taxon>Asterales</taxon>
        <taxon>Asteraceae</taxon>
        <taxon>Asteroideae</taxon>
        <taxon>Anthemideae</taxon>
        <taxon>Anthemidinae</taxon>
        <taxon>Tanacetum</taxon>
    </lineage>
</organism>
<evidence type="ECO:0000313" key="4">
    <source>
        <dbReference type="Proteomes" id="UP001151760"/>
    </source>
</evidence>
<dbReference type="Pfam" id="PF22936">
    <property type="entry name" value="Pol_BBD"/>
    <property type="match status" value="1"/>
</dbReference>
<gene>
    <name evidence="3" type="ORF">Tco_0772409</name>
</gene>
<dbReference type="InterPro" id="IPR054722">
    <property type="entry name" value="PolX-like_BBD"/>
</dbReference>
<feature type="region of interest" description="Disordered" evidence="1">
    <location>
        <begin position="274"/>
        <end position="301"/>
    </location>
</feature>
<accession>A0ABQ4ZHT9</accession>
<sequence>MSTLTFADTHNMVAFLDKPAESDGFHKIRYALTVNPTIYTSCIEQFWATTKAKTINGNDLRRTIQDENNGREHMQLLRGDTTDASVHNAKDAQHAKRRLMICKKMVQKLERKKKFKKYRIHKGLRKVVKSKKETEESSKGTEDELESDKSKKAKSSKQKAKGSRKKILGKKRGEKAQQQDIFKETKNGSDKETVEIEEVEWIVEYKPFKQEYGTLSIDRVDGSVPRDNSLLIRLLQVIGTEGRLGDSLEVGQNKARNYQEESFTHKEEMDPMALSDSEEFQEPEFEGYGPKTSKSASEDISNEVRKSNDALLIEKLVLDDKSEKKIIFLLVIYKKEDQGYVDSGCSRHMTWNISYLSDFKEFDGGYVTFGGGAKGGKITGKGTLKNQTRTSNDLKDGSLFDSSLKNASNDELQPSSDAGKKDDEEDQKGNPSIKRSKLDRSYARRASAVQVTTGLDLDWRGKFTVSQPQGLKIQSSLTDFPTQAPRSDSNEKKLIQMIKIHIDQNVADLLLHTAFELEISIFD</sequence>
<dbReference type="EMBL" id="BQNB010011376">
    <property type="protein sequence ID" value="GJS89773.1"/>
    <property type="molecule type" value="Genomic_DNA"/>
</dbReference>
<feature type="domain" description="Retrovirus-related Pol polyprotein from transposon TNT 1-94-like beta-barrel" evidence="2">
    <location>
        <begin position="340"/>
        <end position="390"/>
    </location>
</feature>
<evidence type="ECO:0000259" key="2">
    <source>
        <dbReference type="Pfam" id="PF22936"/>
    </source>
</evidence>
<feature type="compositionally biased region" description="Basic residues" evidence="1">
    <location>
        <begin position="151"/>
        <end position="173"/>
    </location>
</feature>
<reference evidence="3" key="1">
    <citation type="journal article" date="2022" name="Int. J. Mol. Sci.">
        <title>Draft Genome of Tanacetum Coccineum: Genomic Comparison of Closely Related Tanacetum-Family Plants.</title>
        <authorList>
            <person name="Yamashiro T."/>
            <person name="Shiraishi A."/>
            <person name="Nakayama K."/>
            <person name="Satake H."/>
        </authorList>
    </citation>
    <scope>NUCLEOTIDE SEQUENCE</scope>
</reference>
<feature type="compositionally biased region" description="Basic and acidic residues" evidence="1">
    <location>
        <begin position="130"/>
        <end position="150"/>
    </location>
</feature>
<comment type="caution">
    <text evidence="3">The sequence shown here is derived from an EMBL/GenBank/DDBJ whole genome shotgun (WGS) entry which is preliminary data.</text>
</comment>
<reference evidence="3" key="2">
    <citation type="submission" date="2022-01" db="EMBL/GenBank/DDBJ databases">
        <authorList>
            <person name="Yamashiro T."/>
            <person name="Shiraishi A."/>
            <person name="Satake H."/>
            <person name="Nakayama K."/>
        </authorList>
    </citation>
    <scope>NUCLEOTIDE SEQUENCE</scope>
</reference>
<feature type="compositionally biased region" description="Polar residues" evidence="1">
    <location>
        <begin position="400"/>
        <end position="416"/>
    </location>
</feature>
<feature type="region of interest" description="Disordered" evidence="1">
    <location>
        <begin position="378"/>
        <end position="439"/>
    </location>
</feature>
<evidence type="ECO:0000256" key="1">
    <source>
        <dbReference type="SAM" id="MobiDB-lite"/>
    </source>
</evidence>
<keyword evidence="4" id="KW-1185">Reference proteome</keyword>
<protein>
    <recommendedName>
        <fullName evidence="2">Retrovirus-related Pol polyprotein from transposon TNT 1-94-like beta-barrel domain-containing protein</fullName>
    </recommendedName>
</protein>
<feature type="compositionally biased region" description="Acidic residues" evidence="1">
    <location>
        <begin position="276"/>
        <end position="285"/>
    </location>
</feature>